<organism evidence="2 3">
    <name type="scientific">Cupriavidus malaysiensis</name>
    <dbReference type="NCBI Taxonomy" id="367825"/>
    <lineage>
        <taxon>Bacteria</taxon>
        <taxon>Pseudomonadati</taxon>
        <taxon>Pseudomonadota</taxon>
        <taxon>Betaproteobacteria</taxon>
        <taxon>Burkholderiales</taxon>
        <taxon>Burkholderiaceae</taxon>
        <taxon>Cupriavidus</taxon>
    </lineage>
</organism>
<evidence type="ECO:0000313" key="2">
    <source>
        <dbReference type="EMBL" id="AOZ10834.1"/>
    </source>
</evidence>
<keyword evidence="1" id="KW-0472">Membrane</keyword>
<dbReference type="InterPro" id="IPR018676">
    <property type="entry name" value="DUF2149"/>
</dbReference>
<name>A0ABN4U0V9_9BURK</name>
<gene>
    <name evidence="2" type="ORF">BKK80_26645</name>
</gene>
<evidence type="ECO:0000256" key="1">
    <source>
        <dbReference type="SAM" id="Phobius"/>
    </source>
</evidence>
<evidence type="ECO:0008006" key="4">
    <source>
        <dbReference type="Google" id="ProtNLM"/>
    </source>
</evidence>
<proteinExistence type="predicted"/>
<evidence type="ECO:0000313" key="3">
    <source>
        <dbReference type="Proteomes" id="UP000177515"/>
    </source>
</evidence>
<protein>
    <recommendedName>
        <fullName evidence="4">DUF2149 domain-containing protein</fullName>
    </recommendedName>
</protein>
<keyword evidence="1" id="KW-0812">Transmembrane</keyword>
<keyword evidence="3" id="KW-1185">Reference proteome</keyword>
<accession>A0ABN4U0V9</accession>
<feature type="transmembrane region" description="Helical" evidence="1">
    <location>
        <begin position="30"/>
        <end position="55"/>
    </location>
</feature>
<dbReference type="Pfam" id="PF09919">
    <property type="entry name" value="DUF2149"/>
    <property type="match status" value="1"/>
</dbReference>
<reference evidence="2 3" key="1">
    <citation type="submission" date="2016-10" db="EMBL/GenBank/DDBJ databases">
        <title>Complete genome sequences of three Cupriavidus strains isolated from various Malaysian environments.</title>
        <authorList>
            <person name="Abdullah A.A.-A."/>
            <person name="Shafie N.A.H."/>
            <person name="Lau N.S."/>
        </authorList>
    </citation>
    <scope>NUCLEOTIDE SEQUENCE [LARGE SCALE GENOMIC DNA]</scope>
    <source>
        <strain evidence="2 3">USMAA1020</strain>
    </source>
</reference>
<sequence length="140" mass="15075">MQRRFVRRRRVLGELTSIHREDPLAGVANLFDASIVFAVGLMVALMQAFSLAQLFNPEAQFTLVQRDPRTGELHLTEKNRKEIKVSRITPEQKAGEGTRLGVAYRLPDGSVVYVPEAGASPAAAASAAAAPLQAAPAGPR</sequence>
<dbReference type="EMBL" id="CP017755">
    <property type="protein sequence ID" value="AOZ10834.1"/>
    <property type="molecule type" value="Genomic_DNA"/>
</dbReference>
<dbReference type="Proteomes" id="UP000177515">
    <property type="component" value="Chromosome 2"/>
</dbReference>
<keyword evidence="1" id="KW-1133">Transmembrane helix</keyword>